<dbReference type="PANTHER" id="PTHR35519:SF2">
    <property type="entry name" value="PH DOMAIN PROTEIN"/>
    <property type="match status" value="1"/>
</dbReference>
<name>A0A1Q5PIH7_9BACT</name>
<proteinExistence type="predicted"/>
<keyword evidence="1" id="KW-1133">Transmembrane helix</keyword>
<keyword evidence="1" id="KW-0472">Membrane</keyword>
<accession>A0A1Q5PIH7</accession>
<comment type="caution">
    <text evidence="2">The sequence shown here is derived from an EMBL/GenBank/DDBJ whole genome shotgun (WGS) entry which is preliminary data.</text>
</comment>
<protein>
    <recommendedName>
        <fullName evidence="4">DUF4112 domain-containing protein</fullName>
    </recommendedName>
</protein>
<feature type="transmembrane region" description="Helical" evidence="1">
    <location>
        <begin position="78"/>
        <end position="101"/>
    </location>
</feature>
<dbReference type="AlphaFoldDB" id="A0A1Q5PIH7"/>
<dbReference type="PANTHER" id="PTHR35519">
    <property type="entry name" value="MEMBRANE PROTEINS"/>
    <property type="match status" value="1"/>
</dbReference>
<dbReference type="Pfam" id="PF13430">
    <property type="entry name" value="DUF4112"/>
    <property type="match status" value="1"/>
</dbReference>
<keyword evidence="1" id="KW-0812">Transmembrane</keyword>
<dbReference type="EMBL" id="LVWA01000002">
    <property type="protein sequence ID" value="OKL42013.1"/>
    <property type="molecule type" value="Genomic_DNA"/>
</dbReference>
<evidence type="ECO:0000313" key="2">
    <source>
        <dbReference type="EMBL" id="OKL42013.1"/>
    </source>
</evidence>
<evidence type="ECO:0000256" key="1">
    <source>
        <dbReference type="SAM" id="Phobius"/>
    </source>
</evidence>
<reference evidence="2 3" key="1">
    <citation type="submission" date="2016-03" db="EMBL/GenBank/DDBJ databases">
        <title>Genome sequence of Pontibacter sp. nov., of the family cytophagaceae, isolated from marine sediment of the Yellow Sea, China.</title>
        <authorList>
            <person name="Zhang G."/>
            <person name="Zhang R."/>
        </authorList>
    </citation>
    <scope>NUCLEOTIDE SEQUENCE [LARGE SCALE GENOMIC DNA]</scope>
    <source>
        <strain evidence="2 3">S10-8</strain>
    </source>
</reference>
<dbReference type="Proteomes" id="UP000186551">
    <property type="component" value="Unassembled WGS sequence"/>
</dbReference>
<dbReference type="STRING" id="1797110.A3841_08400"/>
<evidence type="ECO:0008006" key="4">
    <source>
        <dbReference type="Google" id="ProtNLM"/>
    </source>
</evidence>
<gene>
    <name evidence="2" type="ORF">A3841_08400</name>
</gene>
<feature type="transmembrane region" description="Helical" evidence="1">
    <location>
        <begin position="45"/>
        <end position="66"/>
    </location>
</feature>
<evidence type="ECO:0000313" key="3">
    <source>
        <dbReference type="Proteomes" id="UP000186551"/>
    </source>
</evidence>
<dbReference type="OrthoDB" id="513552at2"/>
<dbReference type="RefSeq" id="WP_073850456.1">
    <property type="nucleotide sequence ID" value="NZ_LVWA01000002.1"/>
</dbReference>
<keyword evidence="3" id="KW-1185">Reference proteome</keyword>
<sequence length="165" mass="18647">MATENTHYTRTPRSEKLKWVDHIAYLMDNQFRFPGTNFRFGLDPILGLLPFAGDIASFGVSAVLILTMARHGASGKLVALMMLNIGLDVIFGSIPILGNIFDFAFKANERNVRLLRRHYEEGKYQGSGKGIMAGVLIGLVVLLVFLVWLLWQLAEWMWHLVASYF</sequence>
<dbReference type="InterPro" id="IPR025187">
    <property type="entry name" value="DUF4112"/>
</dbReference>
<feature type="transmembrane region" description="Helical" evidence="1">
    <location>
        <begin position="131"/>
        <end position="151"/>
    </location>
</feature>
<organism evidence="2 3">
    <name type="scientific">Pontibacter flavimaris</name>
    <dbReference type="NCBI Taxonomy" id="1797110"/>
    <lineage>
        <taxon>Bacteria</taxon>
        <taxon>Pseudomonadati</taxon>
        <taxon>Bacteroidota</taxon>
        <taxon>Cytophagia</taxon>
        <taxon>Cytophagales</taxon>
        <taxon>Hymenobacteraceae</taxon>
        <taxon>Pontibacter</taxon>
    </lineage>
</organism>